<dbReference type="GO" id="GO:0016020">
    <property type="term" value="C:membrane"/>
    <property type="evidence" value="ECO:0007669"/>
    <property type="project" value="InterPro"/>
</dbReference>
<evidence type="ECO:0000313" key="2">
    <source>
        <dbReference type="EMBL" id="SDB40246.1"/>
    </source>
</evidence>
<feature type="transmembrane region" description="Helical" evidence="1">
    <location>
        <begin position="311"/>
        <end position="335"/>
    </location>
</feature>
<feature type="transmembrane region" description="Helical" evidence="1">
    <location>
        <begin position="55"/>
        <end position="75"/>
    </location>
</feature>
<sequence length="344" mass="39829">MTELFQKRRAAFIAQCLKYLRFVLNDHFVLVLLFLMGFLMVQYSNLLRNFPNQHLPIFLILFFIIVGLLGLGRIATYLEPADKLFLLTKEEELVPLIYKARLRSFLVWVSIQTLVLLLLLPIFLKLGLSLGLAFVLIDVLGVIKWFVMLHKSKVLFDGGKLSWDRALAYENNRKQSILKFFSLFTNVKGISTSVRRRKYLDGLLNLVKKKHAKTWENLYLRAFLRSSDYLGLTIRLLLLSLLALIFVPNRLMAAALAIVFNYLLVFQLLALYHHFDYHYLTGLYPVSQEDKAGNLQSFLERISYFLILPELALTFSVRSALALLLATIIITKLYLPYKIKSLID</sequence>
<feature type="transmembrane region" description="Helical" evidence="1">
    <location>
        <begin position="20"/>
        <end position="43"/>
    </location>
</feature>
<dbReference type="Pfam" id="PF05975">
    <property type="entry name" value="EcsB"/>
    <property type="match status" value="2"/>
</dbReference>
<dbReference type="RefSeq" id="WP_074486522.1">
    <property type="nucleotide sequence ID" value="NZ_FMXP01000032.1"/>
</dbReference>
<feature type="transmembrane region" description="Helical" evidence="1">
    <location>
        <begin position="229"/>
        <end position="247"/>
    </location>
</feature>
<keyword evidence="1" id="KW-0812">Transmembrane</keyword>
<reference evidence="2 3" key="1">
    <citation type="submission" date="2016-10" db="EMBL/GenBank/DDBJ databases">
        <authorList>
            <person name="de Groot N.N."/>
        </authorList>
    </citation>
    <scope>NUCLEOTIDE SEQUENCE [LARGE SCALE GENOMIC DNA]</scope>
    <source>
        <strain evidence="2 3">A-4</strain>
    </source>
</reference>
<keyword evidence="3" id="KW-1185">Reference proteome</keyword>
<protein>
    <submittedName>
        <fullName evidence="2">ABC-2 type transport system permease protein</fullName>
    </submittedName>
</protein>
<dbReference type="PIRSF" id="PIRSF037259">
    <property type="entry name" value="EcsB_ABC"/>
    <property type="match status" value="1"/>
</dbReference>
<dbReference type="AlphaFoldDB" id="A0A1G6D500"/>
<feature type="transmembrane region" description="Helical" evidence="1">
    <location>
        <begin position="105"/>
        <end position="124"/>
    </location>
</feature>
<name>A0A1G6D500_9STRE</name>
<keyword evidence="1" id="KW-1133">Transmembrane helix</keyword>
<accession>A0A1G6D500</accession>
<dbReference type="EMBL" id="FMXP01000032">
    <property type="protein sequence ID" value="SDB40246.1"/>
    <property type="molecule type" value="Genomic_DNA"/>
</dbReference>
<evidence type="ECO:0000256" key="1">
    <source>
        <dbReference type="SAM" id="Phobius"/>
    </source>
</evidence>
<feature type="transmembrane region" description="Helical" evidence="1">
    <location>
        <begin position="130"/>
        <end position="147"/>
    </location>
</feature>
<proteinExistence type="predicted"/>
<feature type="transmembrane region" description="Helical" evidence="1">
    <location>
        <begin position="253"/>
        <end position="272"/>
    </location>
</feature>
<gene>
    <name evidence="2" type="ORF">SAMN02910293_01978</name>
</gene>
<organism evidence="2 3">
    <name type="scientific">Streptococcus henryi</name>
    <dbReference type="NCBI Taxonomy" id="439219"/>
    <lineage>
        <taxon>Bacteria</taxon>
        <taxon>Bacillati</taxon>
        <taxon>Bacillota</taxon>
        <taxon>Bacilli</taxon>
        <taxon>Lactobacillales</taxon>
        <taxon>Streptococcaceae</taxon>
        <taxon>Streptococcus</taxon>
    </lineage>
</organism>
<evidence type="ECO:0000313" key="3">
    <source>
        <dbReference type="Proteomes" id="UP000182508"/>
    </source>
</evidence>
<dbReference type="eggNOG" id="COG4473">
    <property type="taxonomic scope" value="Bacteria"/>
</dbReference>
<keyword evidence="1" id="KW-0472">Membrane</keyword>
<dbReference type="STRING" id="439219.SAMN02910293_01978"/>
<dbReference type="Proteomes" id="UP000182508">
    <property type="component" value="Unassembled WGS sequence"/>
</dbReference>
<dbReference type="InterPro" id="IPR010288">
    <property type="entry name" value="EcsB_ABC"/>
</dbReference>